<feature type="domain" description="K Homology" evidence="4">
    <location>
        <begin position="41"/>
        <end position="131"/>
    </location>
</feature>
<evidence type="ECO:0000256" key="1">
    <source>
        <dbReference type="ARBA" id="ARBA00022737"/>
    </source>
</evidence>
<name>A0A7J7LUF5_9MAGN</name>
<evidence type="ECO:0000313" key="6">
    <source>
        <dbReference type="Proteomes" id="UP000541444"/>
    </source>
</evidence>
<dbReference type="InterPro" id="IPR036612">
    <property type="entry name" value="KH_dom_type_1_sf"/>
</dbReference>
<dbReference type="Proteomes" id="UP000541444">
    <property type="component" value="Unassembled WGS sequence"/>
</dbReference>
<keyword evidence="1" id="KW-0677">Repeat</keyword>
<dbReference type="GO" id="GO:0003723">
    <property type="term" value="F:RNA binding"/>
    <property type="evidence" value="ECO:0007669"/>
    <property type="project" value="UniProtKB-UniRule"/>
</dbReference>
<evidence type="ECO:0000256" key="2">
    <source>
        <dbReference type="PROSITE-ProRule" id="PRU00117"/>
    </source>
</evidence>
<feature type="domain" description="K Homology" evidence="4">
    <location>
        <begin position="384"/>
        <end position="459"/>
    </location>
</feature>
<evidence type="ECO:0000313" key="5">
    <source>
        <dbReference type="EMBL" id="KAF6146283.1"/>
    </source>
</evidence>
<accession>A0A7J7LUF5</accession>
<dbReference type="PROSITE" id="PS50084">
    <property type="entry name" value="KH_TYPE_1"/>
    <property type="match status" value="5"/>
</dbReference>
<dbReference type="Gene3D" id="3.30.310.210">
    <property type="match status" value="1"/>
</dbReference>
<gene>
    <name evidence="5" type="ORF">GIB67_008167</name>
</gene>
<comment type="caution">
    <text evidence="5">The sequence shown here is derived from an EMBL/GenBank/DDBJ whole genome shotgun (WGS) entry which is preliminary data.</text>
</comment>
<dbReference type="CDD" id="cd22459">
    <property type="entry name" value="KH-I_PEPPER_rpt1_like"/>
    <property type="match status" value="1"/>
</dbReference>
<dbReference type="Pfam" id="PF00013">
    <property type="entry name" value="KH_1"/>
    <property type="match status" value="5"/>
</dbReference>
<evidence type="ECO:0000256" key="3">
    <source>
        <dbReference type="SAM" id="MobiDB-lite"/>
    </source>
</evidence>
<feature type="domain" description="K Homology" evidence="4">
    <location>
        <begin position="297"/>
        <end position="370"/>
    </location>
</feature>
<evidence type="ECO:0000259" key="4">
    <source>
        <dbReference type="SMART" id="SM00322"/>
    </source>
</evidence>
<dbReference type="CDD" id="cd22462">
    <property type="entry name" value="KH-I_HEN4_like_rpt5"/>
    <property type="match status" value="1"/>
</dbReference>
<dbReference type="EMBL" id="JACGCM010001998">
    <property type="protein sequence ID" value="KAF6146283.1"/>
    <property type="molecule type" value="Genomic_DNA"/>
</dbReference>
<keyword evidence="2" id="KW-0694">RNA-binding</keyword>
<sequence length="648" mass="69320">MEGPFVSPEQAKRPLETNANGNGVPPKRRKHPPPPLTLSPGESPLRILCHVTTIGGVIGKSGYVIRLLREETGAKIRVEEPITGCEERVILIIAQNSPAKKITLKGIINSEESGEEEAVEVEVSAVQETLLRIFERALEVDAETNGVLLTANGDVSCRLLAERSQIGGVMGKAGVIIKKIRKESGARIRVLPEEELPSCACPADQVIQIIGKVLSVKKALLAISSCLQEKSPSDNPQIAGSRPLRAASQINFPGSRREVPYHNSYLPPPTLGSYDDYLPRGHPVPTEFESFTKRPQKEVTFKLLCTNDKIGGVIGKGGTIVRALQNETGATISVGPSVDESDERVITVSAKENSELQYSPAQNALLSVFARSVEAGIEKGLESGSAAARLLVPSSQIGCLMGKGGMIVKEMRRTTGAGFHIIGGDQIPKCALESEQVVQITGEFENIQDALFHVTGRLRHELLPVKLVSGSGNPNFSSHKIPEISPYGRVREPTSSVLYHDRLTHSGMDHHSHSHSLDHSPSPRLWETQALGERDSRGHADVGRGLISLKGGLGLVSGSKSAIVTNTTVEIVVPESVLGSIYGENGSNLSRLRQISGAKVTIHDPLPGSSETVIIISGSPDQTQAAQSLLQAFILSGQSSPGRRSPIL</sequence>
<proteinExistence type="predicted"/>
<dbReference type="PANTHER" id="PTHR10288">
    <property type="entry name" value="KH DOMAIN CONTAINING RNA BINDING PROTEIN"/>
    <property type="match status" value="1"/>
</dbReference>
<organism evidence="5 6">
    <name type="scientific">Kingdonia uniflora</name>
    <dbReference type="NCBI Taxonomy" id="39325"/>
    <lineage>
        <taxon>Eukaryota</taxon>
        <taxon>Viridiplantae</taxon>
        <taxon>Streptophyta</taxon>
        <taxon>Embryophyta</taxon>
        <taxon>Tracheophyta</taxon>
        <taxon>Spermatophyta</taxon>
        <taxon>Magnoliopsida</taxon>
        <taxon>Ranunculales</taxon>
        <taxon>Circaeasteraceae</taxon>
        <taxon>Kingdonia</taxon>
    </lineage>
</organism>
<dbReference type="InterPro" id="IPR004088">
    <property type="entry name" value="KH_dom_type_1"/>
</dbReference>
<feature type="domain" description="K Homology" evidence="4">
    <location>
        <begin position="153"/>
        <end position="228"/>
    </location>
</feature>
<reference evidence="5 6" key="1">
    <citation type="journal article" date="2020" name="IScience">
        <title>Genome Sequencing of the Endangered Kingdonia uniflora (Circaeasteraceae, Ranunculales) Reveals Potential Mechanisms of Evolutionary Specialization.</title>
        <authorList>
            <person name="Sun Y."/>
            <person name="Deng T."/>
            <person name="Zhang A."/>
            <person name="Moore M.J."/>
            <person name="Landis J.B."/>
            <person name="Lin N."/>
            <person name="Zhang H."/>
            <person name="Zhang X."/>
            <person name="Huang J."/>
            <person name="Zhang X."/>
            <person name="Sun H."/>
            <person name="Wang H."/>
        </authorList>
    </citation>
    <scope>NUCLEOTIDE SEQUENCE [LARGE SCALE GENOMIC DNA]</scope>
    <source>
        <strain evidence="5">TB1705</strain>
        <tissue evidence="5">Leaf</tissue>
    </source>
</reference>
<keyword evidence="6" id="KW-1185">Reference proteome</keyword>
<dbReference type="OrthoDB" id="442947at2759"/>
<dbReference type="CDD" id="cd22460">
    <property type="entry name" value="KH-I_PEPPER_rpt2_like"/>
    <property type="match status" value="2"/>
</dbReference>
<feature type="region of interest" description="Disordered" evidence="3">
    <location>
        <begin position="1"/>
        <end position="42"/>
    </location>
</feature>
<dbReference type="SUPFAM" id="SSF54791">
    <property type="entry name" value="Eukaryotic type KH-domain (KH-domain type I)"/>
    <property type="match status" value="5"/>
</dbReference>
<feature type="domain" description="K Homology" evidence="4">
    <location>
        <begin position="565"/>
        <end position="635"/>
    </location>
</feature>
<dbReference type="Gene3D" id="3.30.1370.10">
    <property type="entry name" value="K Homology domain, type 1"/>
    <property type="match status" value="3"/>
</dbReference>
<dbReference type="InterPro" id="IPR004087">
    <property type="entry name" value="KH_dom"/>
</dbReference>
<dbReference type="SMART" id="SM00322">
    <property type="entry name" value="KH"/>
    <property type="match status" value="5"/>
</dbReference>
<dbReference type="AlphaFoldDB" id="A0A7J7LUF5"/>
<protein>
    <recommendedName>
        <fullName evidence="4">K Homology domain-containing protein</fullName>
    </recommendedName>
</protein>